<evidence type="ECO:0000313" key="2">
    <source>
        <dbReference type="EMBL" id="VAW32010.1"/>
    </source>
</evidence>
<evidence type="ECO:0008006" key="3">
    <source>
        <dbReference type="Google" id="ProtNLM"/>
    </source>
</evidence>
<dbReference type="Pfam" id="PF02604">
    <property type="entry name" value="PhdYeFM_antitox"/>
    <property type="match status" value="1"/>
</dbReference>
<dbReference type="AlphaFoldDB" id="A0A3B0USF4"/>
<name>A0A3B0USF4_9ZZZZ</name>
<accession>A0A3B0USF4</accession>
<evidence type="ECO:0000256" key="1">
    <source>
        <dbReference type="ARBA" id="ARBA00009981"/>
    </source>
</evidence>
<sequence length="96" mass="11039">MAKKIGVRELKNNTSKYVRAVREQRAEYVVTLHGEPVAVLRPLAETPDEPDREAEIERFMAELKALSKEISANWKSNKSALEILEEDRQASFERLL</sequence>
<dbReference type="InterPro" id="IPR036165">
    <property type="entry name" value="YefM-like_sf"/>
</dbReference>
<proteinExistence type="inferred from homology"/>
<dbReference type="SUPFAM" id="SSF143120">
    <property type="entry name" value="YefM-like"/>
    <property type="match status" value="1"/>
</dbReference>
<protein>
    <recommendedName>
        <fullName evidence="3">Antitoxin</fullName>
    </recommendedName>
</protein>
<organism evidence="2">
    <name type="scientific">hydrothermal vent metagenome</name>
    <dbReference type="NCBI Taxonomy" id="652676"/>
    <lineage>
        <taxon>unclassified sequences</taxon>
        <taxon>metagenomes</taxon>
        <taxon>ecological metagenomes</taxon>
    </lineage>
</organism>
<reference evidence="2" key="1">
    <citation type="submission" date="2018-06" db="EMBL/GenBank/DDBJ databases">
        <authorList>
            <person name="Zhirakovskaya E."/>
        </authorList>
    </citation>
    <scope>NUCLEOTIDE SEQUENCE</scope>
</reference>
<dbReference type="EMBL" id="UOEU01000311">
    <property type="protein sequence ID" value="VAW32010.1"/>
    <property type="molecule type" value="Genomic_DNA"/>
</dbReference>
<dbReference type="NCBIfam" id="TIGR01552">
    <property type="entry name" value="phd_fam"/>
    <property type="match status" value="1"/>
</dbReference>
<dbReference type="InterPro" id="IPR006442">
    <property type="entry name" value="Antitoxin_Phd/YefM"/>
</dbReference>
<comment type="similarity">
    <text evidence="1">Belongs to the phD/YefM antitoxin family.</text>
</comment>
<gene>
    <name evidence="2" type="ORF">MNBD_CHLOROFLEXI01-1944</name>
</gene>
<dbReference type="Gene3D" id="3.40.1620.10">
    <property type="entry name" value="YefM-like domain"/>
    <property type="match status" value="1"/>
</dbReference>